<keyword evidence="7 8" id="KW-0472">Membrane</keyword>
<feature type="transmembrane region" description="Helical" evidence="8">
    <location>
        <begin position="242"/>
        <end position="260"/>
    </location>
</feature>
<evidence type="ECO:0000256" key="5">
    <source>
        <dbReference type="ARBA" id="ARBA00022692"/>
    </source>
</evidence>
<accession>A0A3P3XJE3</accession>
<dbReference type="PROSITE" id="PS50928">
    <property type="entry name" value="ABC_TM1"/>
    <property type="match status" value="1"/>
</dbReference>
<dbReference type="AlphaFoldDB" id="A0A3P3XJE3"/>
<keyword evidence="4" id="KW-1003">Cell membrane</keyword>
<dbReference type="EMBL" id="FWDM01000022">
    <property type="protein sequence ID" value="SLM13523.1"/>
    <property type="molecule type" value="Genomic_DNA"/>
</dbReference>
<dbReference type="CDD" id="cd06261">
    <property type="entry name" value="TM_PBP2"/>
    <property type="match status" value="1"/>
</dbReference>
<evidence type="ECO:0000256" key="3">
    <source>
        <dbReference type="ARBA" id="ARBA00022448"/>
    </source>
</evidence>
<sequence length="275" mass="31097">MKSRKVLIGFLKYLIVIIVSVIFFFPMLWVVISAFKGESELFLNPPRILPVHFTLDNFKSGLKFGNFTQYFVNSAYVTITSTIITVIISTMAGYGFAKFKFPGRDVLFIGVMATLMFSLEIIMIPMFLTLKGYGLINTFIGIIIPPAATPTGIFLLRQHMRSIPDELLEAAKIDGANEYQIFTKLIVPLSVPAISTLTIFSFVWRWNDYLWPFLVINDDKKRTVPLALANFVGQYAVRWGDLLAMTTLSIIPTLIIFLIFQKYFIKGISMTGLKG</sequence>
<dbReference type="PANTHER" id="PTHR43744">
    <property type="entry name" value="ABC TRANSPORTER PERMEASE PROTEIN MG189-RELATED-RELATED"/>
    <property type="match status" value="1"/>
</dbReference>
<dbReference type="Pfam" id="PF00528">
    <property type="entry name" value="BPD_transp_1"/>
    <property type="match status" value="1"/>
</dbReference>
<evidence type="ECO:0000256" key="1">
    <source>
        <dbReference type="ARBA" id="ARBA00004651"/>
    </source>
</evidence>
<dbReference type="SUPFAM" id="SSF161098">
    <property type="entry name" value="MetI-like"/>
    <property type="match status" value="1"/>
</dbReference>
<gene>
    <name evidence="10" type="primary">MalG</name>
    <name evidence="10" type="ORF">SPIROBIBN47_290095</name>
</gene>
<proteinExistence type="inferred from homology"/>
<dbReference type="GO" id="GO:0005886">
    <property type="term" value="C:plasma membrane"/>
    <property type="evidence" value="ECO:0007669"/>
    <property type="project" value="UniProtKB-SubCell"/>
</dbReference>
<keyword evidence="5 8" id="KW-0812">Transmembrane</keyword>
<evidence type="ECO:0000256" key="2">
    <source>
        <dbReference type="ARBA" id="ARBA00020515"/>
    </source>
</evidence>
<evidence type="ECO:0000259" key="9">
    <source>
        <dbReference type="PROSITE" id="PS50928"/>
    </source>
</evidence>
<dbReference type="PANTHER" id="PTHR43744:SF8">
    <property type="entry name" value="SN-GLYCEROL-3-PHOSPHATE TRANSPORT SYSTEM PERMEASE PROTEIN UGPE"/>
    <property type="match status" value="1"/>
</dbReference>
<comment type="subcellular location">
    <subcellularLocation>
        <location evidence="1 8">Cell membrane</location>
        <topology evidence="1 8">Multi-pass membrane protein</topology>
    </subcellularLocation>
</comment>
<feature type="transmembrane region" description="Helical" evidence="8">
    <location>
        <begin position="106"/>
        <end position="128"/>
    </location>
</feature>
<keyword evidence="3 8" id="KW-0813">Transport</keyword>
<keyword evidence="6 8" id="KW-1133">Transmembrane helix</keyword>
<dbReference type="InterPro" id="IPR035906">
    <property type="entry name" value="MetI-like_sf"/>
</dbReference>
<feature type="transmembrane region" description="Helical" evidence="8">
    <location>
        <begin position="134"/>
        <end position="156"/>
    </location>
</feature>
<name>A0A3P3XJE3_9SPIR</name>
<reference evidence="10" key="1">
    <citation type="submission" date="2017-02" db="EMBL/GenBank/DDBJ databases">
        <authorList>
            <person name="Regsiter A."/>
            <person name="William W."/>
        </authorList>
    </citation>
    <scope>NUCLEOTIDE SEQUENCE</scope>
    <source>
        <strain evidence="10">Bib</strain>
    </source>
</reference>
<protein>
    <recommendedName>
        <fullName evidence="2">sn-glycerol-3-phosphate transport system permease protein UgpE</fullName>
    </recommendedName>
</protein>
<evidence type="ECO:0000256" key="4">
    <source>
        <dbReference type="ARBA" id="ARBA00022475"/>
    </source>
</evidence>
<evidence type="ECO:0000256" key="6">
    <source>
        <dbReference type="ARBA" id="ARBA00022989"/>
    </source>
</evidence>
<organism evidence="10">
    <name type="scientific">uncultured spirochete</name>
    <dbReference type="NCBI Taxonomy" id="156406"/>
    <lineage>
        <taxon>Bacteria</taxon>
        <taxon>Pseudomonadati</taxon>
        <taxon>Spirochaetota</taxon>
        <taxon>Spirochaetia</taxon>
        <taxon>Spirochaetales</taxon>
        <taxon>environmental samples</taxon>
    </lineage>
</organism>
<evidence type="ECO:0000313" key="10">
    <source>
        <dbReference type="EMBL" id="SLM13523.1"/>
    </source>
</evidence>
<feature type="transmembrane region" description="Helical" evidence="8">
    <location>
        <begin position="185"/>
        <end position="204"/>
    </location>
</feature>
<feature type="domain" description="ABC transmembrane type-1" evidence="9">
    <location>
        <begin position="71"/>
        <end position="260"/>
    </location>
</feature>
<evidence type="ECO:0000256" key="7">
    <source>
        <dbReference type="ARBA" id="ARBA00023136"/>
    </source>
</evidence>
<comment type="similarity">
    <text evidence="8">Belongs to the binding-protein-dependent transport system permease family.</text>
</comment>
<feature type="transmembrane region" description="Helical" evidence="8">
    <location>
        <begin position="12"/>
        <end position="35"/>
    </location>
</feature>
<evidence type="ECO:0000256" key="8">
    <source>
        <dbReference type="RuleBase" id="RU363032"/>
    </source>
</evidence>
<feature type="transmembrane region" description="Helical" evidence="8">
    <location>
        <begin position="70"/>
        <end position="94"/>
    </location>
</feature>
<dbReference type="GO" id="GO:0055085">
    <property type="term" value="P:transmembrane transport"/>
    <property type="evidence" value="ECO:0007669"/>
    <property type="project" value="InterPro"/>
</dbReference>
<dbReference type="Gene3D" id="1.10.3720.10">
    <property type="entry name" value="MetI-like"/>
    <property type="match status" value="1"/>
</dbReference>
<dbReference type="InterPro" id="IPR000515">
    <property type="entry name" value="MetI-like"/>
</dbReference>